<keyword evidence="1" id="KW-0812">Transmembrane</keyword>
<feature type="transmembrane region" description="Helical" evidence="1">
    <location>
        <begin position="587"/>
        <end position="605"/>
    </location>
</feature>
<feature type="transmembrane region" description="Helical" evidence="1">
    <location>
        <begin position="488"/>
        <end position="510"/>
    </location>
</feature>
<sequence length="1309" mass="143111">MAIGGREAALGSCSVLCRASRRTYVRAILAICVVWQFIWCPCQAVRDTTADTHRVSSAPANDHCPSATPSGLDLRSLALEGPHFTFMKSREFFLSKTASCDDPMHDVELVKVKKDANAKRAQLAQRFRVKQVKTVLQSAVQNKLSTKTFQEALMGVPGEEEQRPAVELHLFPEDPKKANSSWRALLVPTTPKAFGTWYLCQPAPSSPRCIARLPFEALPFHPSSMLGGWYSVLDRHNSSPARLISLMEAVLACGSVLLLALAISALYVLVRGRGASKGDSGEDSEPEDSLMAKTNWSYPCNFHLTQHAQLYQESGEKAQADPLDAGSRVVVKEVQKGNVSLSLISLACGGDVADVFWTLLGKPKEKLWGRVESPAGWLLLAKEGDAMPRVVMAEDKPSVIFSTHPELLPSVPVLLRSSLVMLSVHVSSQWILVEFFTSMYSFPAMMLLIFGTLATHLLVMLERYQTCALAVQYDQVLQKKRRLLQLPATHLMPLGIFVVLQAAILTIIFAKLATGSGDSRKQLVSELCFLLGLAMHGKAMYDSGAARRKWREPQLASQEVYTATLEAMQSTVEHPARLSRKRGQSLTVLRVVTSAVVVIALMLVARVTLDVLQLRGELVDYGLTRGKLIYPSGSSAFHNTLLLDQNADSFTVDLRLGEFTRGAEIKLVHPFVTKEDRGSFFLNASGEQQLSLPSGPLYSRLSLLAVGDYVNTTYVIHILRVGEAISLGLSGSFSEAKYPDLAGIVFREERRLQYQLGHRVWHVPDIDFSANITLLVNMTSLIFAPIVSDASGSQEQAGKIAASIPRLAERRGFESAGQDSKYVVEEEVDVGNSKFCIYLHAAEHSVYPDLGNAGVAGPDSAMLQWLRDTQFSGKWVHLTPGSDFIADFSGNHSLSTVFRLTGVLKVQDDNTAVQIAATQDLTNTEALEVPLMVVSGAPQPRLRVKDQSEDSFLLPTFIPDARVDYAICGGFADLGAFDQVEASTIDSRFHVFSEDLQEHGSCGIEQRRGFWSVRKDDSGCGAWCQHYLHRGARYDLTISRSVRSCIGFALDLHNASALGRSLLMTIGRHRSCLADGWLHQAVRLNFSAAVEELLLMGEDPNQAFKGVTPLQTAAANYEQDSTQQRFKGHCAATLPCSSFCTANIPSGSLTAVLNFSTSNVPKHEQSGDNMSIAFISGERPTQAADHSGDGMTINFGSKTAQVVNQLRGSPDAARAREVGVSAGGMTKPFFKPVKAPSVTKLMRSTVLQSRSIAQAPSTVAAAPFSPGKKAARPLLRRTRTLVICIFQEHNTTDTCDLQDGWPATEWEHQ</sequence>
<comment type="caution">
    <text evidence="2">The sequence shown here is derived from an EMBL/GenBank/DDBJ whole genome shotgun (WGS) entry which is preliminary data.</text>
</comment>
<keyword evidence="3" id="KW-1185">Reference proteome</keyword>
<dbReference type="EMBL" id="LSRX01000007">
    <property type="protein sequence ID" value="OLQ15084.1"/>
    <property type="molecule type" value="Genomic_DNA"/>
</dbReference>
<evidence type="ECO:0000256" key="1">
    <source>
        <dbReference type="SAM" id="Phobius"/>
    </source>
</evidence>
<dbReference type="Proteomes" id="UP000186817">
    <property type="component" value="Unassembled WGS sequence"/>
</dbReference>
<dbReference type="OrthoDB" id="428176at2759"/>
<evidence type="ECO:0000313" key="2">
    <source>
        <dbReference type="EMBL" id="OLQ15084.1"/>
    </source>
</evidence>
<keyword evidence="1" id="KW-1133">Transmembrane helix</keyword>
<accession>A0A1Q9F5V7</accession>
<gene>
    <name evidence="2" type="ORF">AK812_SmicGene676</name>
</gene>
<reference evidence="2 3" key="1">
    <citation type="submission" date="2016-02" db="EMBL/GenBank/DDBJ databases">
        <title>Genome analysis of coral dinoflagellate symbionts highlights evolutionary adaptations to a symbiotic lifestyle.</title>
        <authorList>
            <person name="Aranda M."/>
            <person name="Li Y."/>
            <person name="Liew Y.J."/>
            <person name="Baumgarten S."/>
            <person name="Simakov O."/>
            <person name="Wilson M."/>
            <person name="Piel J."/>
            <person name="Ashoor H."/>
            <person name="Bougouffa S."/>
            <person name="Bajic V.B."/>
            <person name="Ryu T."/>
            <person name="Ravasi T."/>
            <person name="Bayer T."/>
            <person name="Micklem G."/>
            <person name="Kim H."/>
            <person name="Bhak J."/>
            <person name="Lajeunesse T.C."/>
            <person name="Voolstra C.R."/>
        </authorList>
    </citation>
    <scope>NUCLEOTIDE SEQUENCE [LARGE SCALE GENOMIC DNA]</scope>
    <source>
        <strain evidence="2 3">CCMP2467</strain>
    </source>
</reference>
<proteinExistence type="predicted"/>
<feature type="transmembrane region" description="Helical" evidence="1">
    <location>
        <begin position="249"/>
        <end position="270"/>
    </location>
</feature>
<keyword evidence="1" id="KW-0472">Membrane</keyword>
<name>A0A1Q9F5V7_SYMMI</name>
<evidence type="ECO:0000313" key="3">
    <source>
        <dbReference type="Proteomes" id="UP000186817"/>
    </source>
</evidence>
<organism evidence="2 3">
    <name type="scientific">Symbiodinium microadriaticum</name>
    <name type="common">Dinoflagellate</name>
    <name type="synonym">Zooxanthella microadriatica</name>
    <dbReference type="NCBI Taxonomy" id="2951"/>
    <lineage>
        <taxon>Eukaryota</taxon>
        <taxon>Sar</taxon>
        <taxon>Alveolata</taxon>
        <taxon>Dinophyceae</taxon>
        <taxon>Suessiales</taxon>
        <taxon>Symbiodiniaceae</taxon>
        <taxon>Symbiodinium</taxon>
    </lineage>
</organism>
<feature type="transmembrane region" description="Helical" evidence="1">
    <location>
        <begin position="439"/>
        <end position="459"/>
    </location>
</feature>
<protein>
    <submittedName>
        <fullName evidence="2">Uncharacterized protein</fullName>
    </submittedName>
</protein>